<evidence type="ECO:0000259" key="4">
    <source>
        <dbReference type="Pfam" id="PF01636"/>
    </source>
</evidence>
<protein>
    <submittedName>
        <fullName evidence="5">Aminotransferase class III-fold pyridoxal phosphate-dependent enzyme</fullName>
    </submittedName>
</protein>
<organism evidence="5 6">
    <name type="scientific">Spongiivirga citrea</name>
    <dbReference type="NCBI Taxonomy" id="1481457"/>
    <lineage>
        <taxon>Bacteria</taxon>
        <taxon>Pseudomonadati</taxon>
        <taxon>Bacteroidota</taxon>
        <taxon>Flavobacteriia</taxon>
        <taxon>Flavobacteriales</taxon>
        <taxon>Flavobacteriaceae</taxon>
        <taxon>Spongiivirga</taxon>
    </lineage>
</organism>
<evidence type="ECO:0000256" key="2">
    <source>
        <dbReference type="ARBA" id="ARBA00008954"/>
    </source>
</evidence>
<dbReference type="InterPro" id="IPR049704">
    <property type="entry name" value="Aminotrans_3_PPA_site"/>
</dbReference>
<dbReference type="EMBL" id="JAABOQ010000005">
    <property type="protein sequence ID" value="NER18021.1"/>
    <property type="molecule type" value="Genomic_DNA"/>
</dbReference>
<dbReference type="SUPFAM" id="SSF53383">
    <property type="entry name" value="PLP-dependent transferases"/>
    <property type="match status" value="1"/>
</dbReference>
<keyword evidence="6" id="KW-1185">Reference proteome</keyword>
<dbReference type="InterPro" id="IPR011009">
    <property type="entry name" value="Kinase-like_dom_sf"/>
</dbReference>
<keyword evidence="5" id="KW-0032">Aminotransferase</keyword>
<dbReference type="AlphaFoldDB" id="A0A6M0CJK1"/>
<evidence type="ECO:0000313" key="6">
    <source>
        <dbReference type="Proteomes" id="UP000474296"/>
    </source>
</evidence>
<sequence>MKKYKEVLYRYYGIGEAKLKRLEGYGSINYKVDSGSDTYVLKQYPKTDENVNLIHSESAVLRVLENLHPFEFPKTIKSTAGELVVIDAKHIYRLLTFIKGAFLADVKHTDRLLESFGAFLGIMNKELLGLKDSDIAAKVTEWDLRHFYLNKRLIPHIENAQDRTLVEYFFMQHELHVSPIIHSLRKSIIHSDANNWNVLTKKGKVSGIIDFGDMCYSPIINDLAIAITYGLLDKKNPLKSAIPIIRGFHQQFALLEEELNVLYYLVAARLCTSLCNSAFHKKGNPNSDYITITEKPAWQLLHQWIAINPLKAKDTFRKAAGFSSVLKKSTSYSLKERKKYTSKALSLSYKRPIEMTQSALQYMYDAQGNTFLDAYNNIMIVGHCHPKVVVAGQQTMATLNTNTRYLYSQLNSYSEKLLGKFPKVFTKIFFVNSGSAATDLATRLALVHTKKRKIAVIEHGYHGNTRNGIDISHYKYANKGGAGQKDHIIQVRLPDTFNGKYTGNTQKTGKKYAEDAIKLLSKSKGEIAAFIAEPIVGCGGQIPLAKGYLKKMYLEIRKQGGLCISDEVQVGFGRLGNHFWGFEMHDVVPDIVVLGKPIGNGHPLAAVVTTNKIAKSFENGMEFFSSFGGNPVSCAIGEAVLDVIEAEKLQQHAKKVGNHLKRKLKALKKEVPEIGDVRGSGLFLGIDLITKKKKPNTKLASIIKNELRNRHILVSTDGPYDNVIKIKPPLYFNKENADILVTNIADILSKFTPNKS</sequence>
<evidence type="ECO:0000256" key="3">
    <source>
        <dbReference type="ARBA" id="ARBA00022898"/>
    </source>
</evidence>
<dbReference type="Proteomes" id="UP000474296">
    <property type="component" value="Unassembled WGS sequence"/>
</dbReference>
<keyword evidence="3" id="KW-0663">Pyridoxal phosphate</keyword>
<dbReference type="PANTHER" id="PTHR45688">
    <property type="match status" value="1"/>
</dbReference>
<dbReference type="InterPro" id="IPR015421">
    <property type="entry name" value="PyrdxlP-dep_Trfase_major"/>
</dbReference>
<reference evidence="5 6" key="1">
    <citation type="submission" date="2020-01" db="EMBL/GenBank/DDBJ databases">
        <title>Spongiivirga citrea KCTC 32990T.</title>
        <authorList>
            <person name="Wang G."/>
        </authorList>
    </citation>
    <scope>NUCLEOTIDE SEQUENCE [LARGE SCALE GENOMIC DNA]</scope>
    <source>
        <strain evidence="5 6">KCTC 32990</strain>
    </source>
</reference>
<gene>
    <name evidence="5" type="ORF">GWK10_12415</name>
</gene>
<dbReference type="Pfam" id="PF01636">
    <property type="entry name" value="APH"/>
    <property type="match status" value="1"/>
</dbReference>
<evidence type="ECO:0000313" key="5">
    <source>
        <dbReference type="EMBL" id="NER18021.1"/>
    </source>
</evidence>
<proteinExistence type="inferred from homology"/>
<name>A0A6M0CJK1_9FLAO</name>
<keyword evidence="5" id="KW-0808">Transferase</keyword>
<comment type="cofactor">
    <cofactor evidence="1">
        <name>pyridoxal 5'-phosphate</name>
        <dbReference type="ChEBI" id="CHEBI:597326"/>
    </cofactor>
</comment>
<dbReference type="Gene3D" id="3.90.1200.10">
    <property type="match status" value="1"/>
</dbReference>
<dbReference type="InterPro" id="IPR015422">
    <property type="entry name" value="PyrdxlP-dep_Trfase_small"/>
</dbReference>
<dbReference type="SUPFAM" id="SSF56112">
    <property type="entry name" value="Protein kinase-like (PK-like)"/>
    <property type="match status" value="1"/>
</dbReference>
<comment type="similarity">
    <text evidence="2">Belongs to the class-III pyridoxal-phosphate-dependent aminotransferase family.</text>
</comment>
<dbReference type="RefSeq" id="WP_164032706.1">
    <property type="nucleotide sequence ID" value="NZ_JAABOQ010000005.1"/>
</dbReference>
<accession>A0A6M0CJK1</accession>
<dbReference type="Pfam" id="PF00202">
    <property type="entry name" value="Aminotran_3"/>
    <property type="match status" value="1"/>
</dbReference>
<dbReference type="InterPro" id="IPR015424">
    <property type="entry name" value="PyrdxlP-dep_Trfase"/>
</dbReference>
<dbReference type="Gene3D" id="3.40.640.10">
    <property type="entry name" value="Type I PLP-dependent aspartate aminotransferase-like (Major domain)"/>
    <property type="match status" value="1"/>
</dbReference>
<dbReference type="PROSITE" id="PS00600">
    <property type="entry name" value="AA_TRANSFER_CLASS_3"/>
    <property type="match status" value="1"/>
</dbReference>
<feature type="domain" description="Aminoglycoside phosphotransferase" evidence="4">
    <location>
        <begin position="24"/>
        <end position="229"/>
    </location>
</feature>
<dbReference type="InterPro" id="IPR005814">
    <property type="entry name" value="Aminotrans_3"/>
</dbReference>
<dbReference type="Gene3D" id="3.90.1150.10">
    <property type="entry name" value="Aspartate Aminotransferase, domain 1"/>
    <property type="match status" value="1"/>
</dbReference>
<dbReference type="CDD" id="cd00610">
    <property type="entry name" value="OAT_like"/>
    <property type="match status" value="1"/>
</dbReference>
<evidence type="ECO:0000256" key="1">
    <source>
        <dbReference type="ARBA" id="ARBA00001933"/>
    </source>
</evidence>
<dbReference type="GO" id="GO:0008483">
    <property type="term" value="F:transaminase activity"/>
    <property type="evidence" value="ECO:0007669"/>
    <property type="project" value="UniProtKB-KW"/>
</dbReference>
<dbReference type="InterPro" id="IPR002575">
    <property type="entry name" value="Aminoglycoside_PTrfase"/>
</dbReference>
<comment type="caution">
    <text evidence="5">The sequence shown here is derived from an EMBL/GenBank/DDBJ whole genome shotgun (WGS) entry which is preliminary data.</text>
</comment>
<dbReference type="PANTHER" id="PTHR45688:SF13">
    <property type="entry name" value="ALANINE--GLYOXYLATE AMINOTRANSFERASE 2-LIKE"/>
    <property type="match status" value="1"/>
</dbReference>
<dbReference type="GO" id="GO:0030170">
    <property type="term" value="F:pyridoxal phosphate binding"/>
    <property type="evidence" value="ECO:0007669"/>
    <property type="project" value="InterPro"/>
</dbReference>